<evidence type="ECO:0000256" key="1">
    <source>
        <dbReference type="ARBA" id="ARBA00001970"/>
    </source>
</evidence>
<keyword evidence="3" id="KW-0479">Metal-binding</keyword>
<dbReference type="EMBL" id="JAKEKT020000011">
    <property type="protein sequence ID" value="KAL1647734.1"/>
    <property type="molecule type" value="Genomic_DNA"/>
</dbReference>
<name>A0ABR3TZM5_9PEZI</name>
<proteinExistence type="predicted"/>
<dbReference type="InterPro" id="IPR025702">
    <property type="entry name" value="OXD"/>
</dbReference>
<evidence type="ECO:0000256" key="5">
    <source>
        <dbReference type="ARBA" id="ARBA00023239"/>
    </source>
</evidence>
<dbReference type="Proteomes" id="UP001521184">
    <property type="component" value="Unassembled WGS sequence"/>
</dbReference>
<organism evidence="7 8">
    <name type="scientific">Diplodia intermedia</name>
    <dbReference type="NCBI Taxonomy" id="856260"/>
    <lineage>
        <taxon>Eukaryota</taxon>
        <taxon>Fungi</taxon>
        <taxon>Dikarya</taxon>
        <taxon>Ascomycota</taxon>
        <taxon>Pezizomycotina</taxon>
        <taxon>Dothideomycetes</taxon>
        <taxon>Dothideomycetes incertae sedis</taxon>
        <taxon>Botryosphaeriales</taxon>
        <taxon>Botryosphaeriaceae</taxon>
        <taxon>Diplodia</taxon>
    </lineage>
</organism>
<evidence type="ECO:0000256" key="3">
    <source>
        <dbReference type="ARBA" id="ARBA00022723"/>
    </source>
</evidence>
<dbReference type="Pfam" id="PF13816">
    <property type="entry name" value="Dehydratase_hem"/>
    <property type="match status" value="1"/>
</dbReference>
<comment type="caution">
    <text evidence="7">The sequence shown here is derived from an EMBL/GenBank/DDBJ whole genome shotgun (WGS) entry which is preliminary data.</text>
</comment>
<gene>
    <name evidence="7" type="ORF">SLS58_002535</name>
</gene>
<accession>A0ABR3TZM5</accession>
<keyword evidence="5" id="KW-0456">Lyase</keyword>
<reference evidence="7 8" key="1">
    <citation type="journal article" date="2023" name="Plant Dis.">
        <title>First Report of Diplodia intermedia Causing Canker and Dieback Diseases on Apple Trees in Canada.</title>
        <authorList>
            <person name="Ellouze W."/>
            <person name="Ilyukhin E."/>
            <person name="Sulman M."/>
            <person name="Ali S."/>
        </authorList>
    </citation>
    <scope>NUCLEOTIDE SEQUENCE [LARGE SCALE GENOMIC DNA]</scope>
    <source>
        <strain evidence="7 8">M45-28</strain>
    </source>
</reference>
<keyword evidence="8" id="KW-1185">Reference proteome</keyword>
<feature type="compositionally biased region" description="Basic and acidic residues" evidence="6">
    <location>
        <begin position="181"/>
        <end position="190"/>
    </location>
</feature>
<evidence type="ECO:0008006" key="9">
    <source>
        <dbReference type="Google" id="ProtNLM"/>
    </source>
</evidence>
<feature type="region of interest" description="Disordered" evidence="6">
    <location>
        <begin position="181"/>
        <end position="226"/>
    </location>
</feature>
<evidence type="ECO:0000256" key="6">
    <source>
        <dbReference type="SAM" id="MobiDB-lite"/>
    </source>
</evidence>
<comment type="cofactor">
    <cofactor evidence="1">
        <name>heme b</name>
        <dbReference type="ChEBI" id="CHEBI:60344"/>
    </cofactor>
</comment>
<evidence type="ECO:0000256" key="4">
    <source>
        <dbReference type="ARBA" id="ARBA00023004"/>
    </source>
</evidence>
<evidence type="ECO:0000313" key="7">
    <source>
        <dbReference type="EMBL" id="KAL1647734.1"/>
    </source>
</evidence>
<keyword evidence="4" id="KW-0408">Iron</keyword>
<evidence type="ECO:0000313" key="8">
    <source>
        <dbReference type="Proteomes" id="UP001521184"/>
    </source>
</evidence>
<protein>
    <recommendedName>
        <fullName evidence="9">Phenylacetaldoxime dehydratase</fullName>
    </recommendedName>
</protein>
<sequence length="379" mass="42437">MSCPAHRKYPLRQPKNYKPPVPRWQLQLPPGTDRVYTIYVGVQQHASDALTQAAASKVKETITRWITTSAAHETFTFVEGDDEPRSEVWVCYYTDRAAYEQSAHTLSLPTLHASLSSSAGDGGANNVGLWCERFSTAASRLETNYSGLDYLPGLAQIRGTAAVEHTYSAYWGAARDRIPDSAHDLFSRSPDDDDDDDDGQQQQQQQQTTAPPSIVPTGRGQRLRGTNYENMVHIRSGQFWEGCEEEEMEAYESLLEPALMTGLRYLWANPVDTGTVGLRFVRNARGGDGEGCARRRKETCAAGFFRSLGDLESWAERHPSHKAIYLGAIKHAKTFGPERKMRTWHEVSVLKAGEARFEYINCTPKTGVIRFVRLDAEDL</sequence>
<evidence type="ECO:0000256" key="2">
    <source>
        <dbReference type="ARBA" id="ARBA00022617"/>
    </source>
</evidence>
<keyword evidence="2" id="KW-0349">Heme</keyword>